<evidence type="ECO:0000259" key="1">
    <source>
        <dbReference type="Pfam" id="PF20056"/>
    </source>
</evidence>
<accession>A0ABV1SM66</accession>
<dbReference type="Proteomes" id="UP001438953">
    <property type="component" value="Unassembled WGS sequence"/>
</dbReference>
<sequence length="83" mass="9379">MDDLKDNLHFWMLWGMARRAGVDLAGLLRSGRLGHARFEEMLAVCRRCRHACDCLGELSYLPAGQERPPAFCGNGHVLIFLHV</sequence>
<dbReference type="EMBL" id="JAYWLC010000021">
    <property type="protein sequence ID" value="MER5173579.1"/>
    <property type="molecule type" value="Genomic_DNA"/>
</dbReference>
<evidence type="ECO:0000313" key="2">
    <source>
        <dbReference type="EMBL" id="MER5173579.1"/>
    </source>
</evidence>
<protein>
    <submittedName>
        <fullName evidence="2">DUF6455 family protein</fullName>
    </submittedName>
</protein>
<proteinExistence type="predicted"/>
<evidence type="ECO:0000313" key="3">
    <source>
        <dbReference type="Proteomes" id="UP001438953"/>
    </source>
</evidence>
<keyword evidence="3" id="KW-1185">Reference proteome</keyword>
<dbReference type="InterPro" id="IPR045601">
    <property type="entry name" value="DUF6455"/>
</dbReference>
<dbReference type="Pfam" id="PF20056">
    <property type="entry name" value="DUF6455"/>
    <property type="match status" value="1"/>
</dbReference>
<dbReference type="RefSeq" id="WP_339114786.1">
    <property type="nucleotide sequence ID" value="NZ_JAYWLC010000021.1"/>
</dbReference>
<reference evidence="2 3" key="1">
    <citation type="submission" date="2024-01" db="EMBL/GenBank/DDBJ databases">
        <authorList>
            <person name="Deng Y."/>
            <person name="Su J."/>
        </authorList>
    </citation>
    <scope>NUCLEOTIDE SEQUENCE [LARGE SCALE GENOMIC DNA]</scope>
    <source>
        <strain evidence="2 3">CPCC 100088</strain>
    </source>
</reference>
<organism evidence="2 3">
    <name type="scientific">Thioclava kandeliae</name>
    <dbReference type="NCBI Taxonomy" id="3070818"/>
    <lineage>
        <taxon>Bacteria</taxon>
        <taxon>Pseudomonadati</taxon>
        <taxon>Pseudomonadota</taxon>
        <taxon>Alphaproteobacteria</taxon>
        <taxon>Rhodobacterales</taxon>
        <taxon>Paracoccaceae</taxon>
        <taxon>Thioclava</taxon>
    </lineage>
</organism>
<gene>
    <name evidence="2" type="ORF">VSX56_17580</name>
</gene>
<comment type="caution">
    <text evidence="2">The sequence shown here is derived from an EMBL/GenBank/DDBJ whole genome shotgun (WGS) entry which is preliminary data.</text>
</comment>
<name>A0ABV1SM66_9RHOB</name>
<reference evidence="2 3" key="2">
    <citation type="submission" date="2024-06" db="EMBL/GenBank/DDBJ databases">
        <title>Thioclava kandeliae sp. nov. from a rhizosphere soil sample of Kandelia candel in a mangrove.</title>
        <authorList>
            <person name="Mu T."/>
        </authorList>
    </citation>
    <scope>NUCLEOTIDE SEQUENCE [LARGE SCALE GENOMIC DNA]</scope>
    <source>
        <strain evidence="2 3">CPCC 100088</strain>
    </source>
</reference>
<feature type="domain" description="DUF6455" evidence="1">
    <location>
        <begin position="7"/>
        <end position="78"/>
    </location>
</feature>